<proteinExistence type="predicted"/>
<name>A0ABV9UQL2_9ACTN</name>
<gene>
    <name evidence="1" type="ORF">ACFPFX_21070</name>
</gene>
<dbReference type="EMBL" id="JBHSIZ010000021">
    <property type="protein sequence ID" value="MFC4958783.1"/>
    <property type="molecule type" value="Genomic_DNA"/>
</dbReference>
<comment type="caution">
    <text evidence="1">The sequence shown here is derived from an EMBL/GenBank/DDBJ whole genome shotgun (WGS) entry which is preliminary data.</text>
</comment>
<evidence type="ECO:0000313" key="1">
    <source>
        <dbReference type="EMBL" id="MFC4958783.1"/>
    </source>
</evidence>
<dbReference type="RefSeq" id="WP_344379953.1">
    <property type="nucleotide sequence ID" value="NZ_BAAASQ010000032.1"/>
</dbReference>
<keyword evidence="2" id="KW-1185">Reference proteome</keyword>
<protein>
    <submittedName>
        <fullName evidence="1">Uncharacterized protein</fullName>
    </submittedName>
</protein>
<evidence type="ECO:0000313" key="2">
    <source>
        <dbReference type="Proteomes" id="UP001595834"/>
    </source>
</evidence>
<reference evidence="2" key="1">
    <citation type="journal article" date="2019" name="Int. J. Syst. Evol. Microbiol.">
        <title>The Global Catalogue of Microorganisms (GCM) 10K type strain sequencing project: providing services to taxonomists for standard genome sequencing and annotation.</title>
        <authorList>
            <consortium name="The Broad Institute Genomics Platform"/>
            <consortium name="The Broad Institute Genome Sequencing Center for Infectious Disease"/>
            <person name="Wu L."/>
            <person name="Ma J."/>
        </authorList>
    </citation>
    <scope>NUCLEOTIDE SEQUENCE [LARGE SCALE GENOMIC DNA]</scope>
    <source>
        <strain evidence="2">CCM 7224</strain>
    </source>
</reference>
<organism evidence="1 2">
    <name type="scientific">Streptomyces mauvecolor</name>
    <dbReference type="NCBI Taxonomy" id="58345"/>
    <lineage>
        <taxon>Bacteria</taxon>
        <taxon>Bacillati</taxon>
        <taxon>Actinomycetota</taxon>
        <taxon>Actinomycetes</taxon>
        <taxon>Kitasatosporales</taxon>
        <taxon>Streptomycetaceae</taxon>
        <taxon>Streptomyces</taxon>
    </lineage>
</organism>
<dbReference type="Proteomes" id="UP001595834">
    <property type="component" value="Unassembled WGS sequence"/>
</dbReference>
<accession>A0ABV9UQL2</accession>
<sequence length="726" mass="79595">MSRSEPPADDVEAMLSIPPEKLRRHPQLLYVRRASEAAAKALTYARDGAGRTYDDIAYRYLCACPQVPFVGVETLAGHAEQERRRRQAGLPEDLARLAGQRDYLAHRRLAMPDGHFRVGVERGLLYAMAEPGGEVVGRFPLTIRHRMLDGLSKPQDVRPQPTMSVWRNLTESRWLPLDELIRYARFPQMREASQLVRGVFPGRHHVFVSHRWLDARQPDPDGAQARLVAWHLVASMCDAVRVAYRRGLHAPRQMAPAAMNMPVGVAGSDLAECLLVGVLREVLDDTSVAPVAQELERVGMDAVEQGAAKASEDVGLERLAALLDALPALRPLLERIHIWYDYTCVPQAPRTPEEEGLFRRTLESLFLLQFAGRTLVLLDDVADYLGRAWCTLEAATSLTSTVGGRPDILHTGGPARPSGPATDTESLLSLVHDRQLVIWRGLLDTEVFRLQTREECVRRLGLSMAEAGDLPYLYAGMLSCAVPQGRMSRHALVTGVVPLPDMGEGNILIPMPDYSGGQPVDGGRPVRVIGSLDGWGGLNLRGYVDERQADAGPPDATPYWSVPGPDAVATTPTCHVAVVAECEGEAVLISSWVRRHRAELEKQLRVRVVSGSWTAVDPVPVGHLPYGRLRARPVRADVWVVVGKSGLVANDVGQALCRVVYEARLPAVTVSLDHTEGNVEQVVGDVAPGAPHSGLLSGWGSGYEHPSGLLYMHLYHHLLQWGASVH</sequence>